<comment type="caution">
    <text evidence="2">The sequence shown here is derived from an EMBL/GenBank/DDBJ whole genome shotgun (WGS) entry which is preliminary data.</text>
</comment>
<reference evidence="2 3" key="1">
    <citation type="submission" date="2019-07" db="EMBL/GenBank/DDBJ databases">
        <title>R&amp;d 2014.</title>
        <authorList>
            <person name="Klenk H.-P."/>
        </authorList>
    </citation>
    <scope>NUCLEOTIDE SEQUENCE [LARGE SCALE GENOMIC DNA]</scope>
    <source>
        <strain evidence="2 3">DSM 43868</strain>
    </source>
</reference>
<accession>A0A562I5K4</accession>
<evidence type="ECO:0000313" key="2">
    <source>
        <dbReference type="EMBL" id="TWH65913.1"/>
    </source>
</evidence>
<protein>
    <submittedName>
        <fullName evidence="2">Uncharacterized protein</fullName>
    </submittedName>
</protein>
<sequence>MREGCSASATLVDDAMGGRFEGWKRLSAADVVDLAERLARDVVGQEVSSEIPRSGRGADDWPDTWPDEWPSWRTTNLSRPDS</sequence>
<keyword evidence="3" id="KW-1185">Reference proteome</keyword>
<proteinExistence type="predicted"/>
<evidence type="ECO:0000256" key="1">
    <source>
        <dbReference type="SAM" id="MobiDB-lite"/>
    </source>
</evidence>
<dbReference type="RefSeq" id="WP_145773130.1">
    <property type="nucleotide sequence ID" value="NZ_BAAATQ010000270.1"/>
</dbReference>
<dbReference type="EMBL" id="VLKE01000001">
    <property type="protein sequence ID" value="TWH65913.1"/>
    <property type="molecule type" value="Genomic_DNA"/>
</dbReference>
<organism evidence="2 3">
    <name type="scientific">Micromonospora olivasterospora</name>
    <dbReference type="NCBI Taxonomy" id="1880"/>
    <lineage>
        <taxon>Bacteria</taxon>
        <taxon>Bacillati</taxon>
        <taxon>Actinomycetota</taxon>
        <taxon>Actinomycetes</taxon>
        <taxon>Micromonosporales</taxon>
        <taxon>Micromonosporaceae</taxon>
        <taxon>Micromonospora</taxon>
    </lineage>
</organism>
<dbReference type="Proteomes" id="UP000319825">
    <property type="component" value="Unassembled WGS sequence"/>
</dbReference>
<feature type="compositionally biased region" description="Polar residues" evidence="1">
    <location>
        <begin position="73"/>
        <end position="82"/>
    </location>
</feature>
<name>A0A562I5K4_MICOL</name>
<gene>
    <name evidence="2" type="ORF">JD77_00854</name>
</gene>
<feature type="region of interest" description="Disordered" evidence="1">
    <location>
        <begin position="45"/>
        <end position="82"/>
    </location>
</feature>
<dbReference type="OrthoDB" id="3278418at2"/>
<dbReference type="AlphaFoldDB" id="A0A562I5K4"/>
<evidence type="ECO:0000313" key="3">
    <source>
        <dbReference type="Proteomes" id="UP000319825"/>
    </source>
</evidence>